<dbReference type="Proteomes" id="UP000691718">
    <property type="component" value="Unassembled WGS sequence"/>
</dbReference>
<evidence type="ECO:0000313" key="2">
    <source>
        <dbReference type="EMBL" id="CAG4979713.1"/>
    </source>
</evidence>
<dbReference type="OrthoDB" id="6784780at2759"/>
<accession>A0A8S3WVP5</accession>
<sequence>MLGGGNPADLHGRQNRDVINRCRLGNNIDISGLKIRMEYILAIAVMSTKDLRTDSALGAHINNDGSTKYPQSQSGNALQNNAIKACPDIGTNPLVKVDVQTSRPCAIIGPDRVLPSPTSNDGFIKKVPVEWPCSNNMYCQPPEHSQKISEYQPTRNISPRQTFQENMQRIMVSPYSSMKMNDDTNFAPDKSVTMLKKLNIPLDGKFCDVPYTVNHPCNEQKSARVIDMPASNTNSGMTRSVPHGWPTTNVRPLRPYGVSDLYQYSNYPSCAGPRSMPMPIIRPHQTGHDEPGRMYPERYYQEANVRFRPYPPSKERYPHGRYDYINNYSNTLHPPPPFPPHTFDSQKSIPTHSYPLYPQVPLKYIDRRMGEPIMDGFQRTTTQAPNLNITYRGPIIHPSYGTLPANCIQNNMFPYPSDTSPKSGASNKLPYIVDYETHQNKNDVSRTHSMKSELVYSNYPSHNMQSIPQHSFYRKENLPSKNFEYMPHFRNLDQFGNFHNPLLRHSVHFSPNAVAMSPSDSNTSNDTQIHSATQEDCGYVSQSSTTSVRSVDSHTSGIPIEHQTFQSSHYGYGFLPRNLQMQIPKNSKNSKTKKDLDVRQFLQMWNEGDDETSEQNKDENILKDSNNLNNIPSHYETANKQEQLYVLGLVNVPSEELGKYDHIQKISKLPENIKGYNSIELLNQFEEVIESSNIRNFNLNSRREYDTPIKSAMSRQMVNESRPISPLDVEAKISQSVIHKEVGCNFEIKPCSPKMLNVEIATPIQSLLDERVIEKVSNPIVTKPALLQKANTVENRNFPNSPNYENSSKEVTNVSSCTMENVKYANDNCTVASKENYSLQDLEYNSSVCLASLPRLDNDIELNFPEINQQFMNANKIESAITLPSVKDLPMLDTEQVDRKFYKEKIGHERQISSKTESDKEVTKLSKYRKLKKTDFEQKESHNQTNTFVKMQFRTDSVIIKNPDKKKDQDGPSSIDNVENIDKNYLCEQAPQVNNNEGQNSNILEDTAIDFSLHKNDTDSIKECHIEQNTVSESLLNIIDEDLNIPEAYETSEFQIIQNNDKSNDINENVKPGKLSDSYTSAELFNELSKETSKTSYENVHSESNTTKTIREGFCEVISSEHKLCYNTGINTINTCDSMFNSAQTNDKEYHLLPNITCGIEEASQHSLSTISSESPHIDKVLEINTNTIICEGSHNENDLTHELKIKVCDQKEFNNELCNKEMNKNITNSPEDSQSMSDITCMNNDHSQNADLRVQTIQNKSEHTSKTNIKSLDVKNITGKRISDNKGNAGKTKNNFRFKKRLCSASVQNLILFSEGICLKENDFKNQCENLSINSTITLSLQKGNMNNLNLEKSSPQTENVCVENHVNMDIVNMNTKIGMNGNVSDNVSEVDISTNLLNEQFNCKNKENCRENNHENPQNFGNSSNNNVSCKDEKVDSVQSELKHGVCYLKNSADINVVCNTISKNDQICEDTKLLSSEINCNNIEKKGSDMLEKEFLNEHKQVFTNNQIRLKRSLSDSAINIYSSDDQKNENIDNMYVIPKKRKKINPCELMEPNLIAENLCNIIQTNRRNSISTLYNEKNVSFCILIDNSCVLTGESEESQKICLAEICEDACDDGELKDNSTFTSESVIFADEISVREDFNTNTKINEKFDTLSNGFLPHCTEDERTEEKIFGDTWIEDVACIETVFSDDIAEDVVLDAPLSPNDNDVFECEDIKNESLLYSDHNHLDKIKRIYGNEMCNDDAELVETLYRTPQMDVKKTLVRRESQYLDESSRYYDNDSLEKILSESNDKDQLIPGAECSRLKTDILCSDTNTQDDKENLEFELPPSSTESYKNTLIDPDNDDNSHKSSGNNDHEPTQYDIVHSCESSCGNNAISYQQKIESPRYSNSSSPEVSSTTSEEKSCGILLKITNCNGSISSQINDFDTKNKRKYSCKFSENKDLKNYTNNISNKRPLITKAAQKYIPPLKETIRDLKVKLPLPQHSLNKLKILKITKEKPKLDKCHNNNHNLFKPHFPKKNKPKFEDVLKSIDEIQIKMHREKNKKQKHSIPKVVIKKNENGAHYASTSNDDTFSPDLTGRKWQPWVFIEKNYFIDKMALNKKVKAVFSHRKKTFVLAEKFRKYKSVSDSKFVISHQPKTEDISSGKLKYTIRLKQKY</sequence>
<protein>
    <submittedName>
        <fullName evidence="2">(apollo) hypothetical protein</fullName>
    </submittedName>
</protein>
<name>A0A8S3WVP5_PARAO</name>
<proteinExistence type="predicted"/>
<keyword evidence="3" id="KW-1185">Reference proteome</keyword>
<reference evidence="2" key="1">
    <citation type="submission" date="2021-04" db="EMBL/GenBank/DDBJ databases">
        <authorList>
            <person name="Tunstrom K."/>
        </authorList>
    </citation>
    <scope>NUCLEOTIDE SEQUENCE</scope>
</reference>
<feature type="region of interest" description="Disordered" evidence="1">
    <location>
        <begin position="1819"/>
        <end position="1863"/>
    </location>
</feature>
<dbReference type="EMBL" id="CAJQZP010000693">
    <property type="protein sequence ID" value="CAG4979713.1"/>
    <property type="molecule type" value="Genomic_DNA"/>
</dbReference>
<feature type="region of interest" description="Disordered" evidence="1">
    <location>
        <begin position="606"/>
        <end position="628"/>
    </location>
</feature>
<gene>
    <name evidence="2" type="ORF">PAPOLLO_LOCUS9987</name>
</gene>
<evidence type="ECO:0000313" key="3">
    <source>
        <dbReference type="Proteomes" id="UP000691718"/>
    </source>
</evidence>
<evidence type="ECO:0000256" key="1">
    <source>
        <dbReference type="SAM" id="MobiDB-lite"/>
    </source>
</evidence>
<comment type="caution">
    <text evidence="2">The sequence shown here is derived from an EMBL/GenBank/DDBJ whole genome shotgun (WGS) entry which is preliminary data.</text>
</comment>
<organism evidence="2 3">
    <name type="scientific">Parnassius apollo</name>
    <name type="common">Apollo butterfly</name>
    <name type="synonym">Papilio apollo</name>
    <dbReference type="NCBI Taxonomy" id="110799"/>
    <lineage>
        <taxon>Eukaryota</taxon>
        <taxon>Metazoa</taxon>
        <taxon>Ecdysozoa</taxon>
        <taxon>Arthropoda</taxon>
        <taxon>Hexapoda</taxon>
        <taxon>Insecta</taxon>
        <taxon>Pterygota</taxon>
        <taxon>Neoptera</taxon>
        <taxon>Endopterygota</taxon>
        <taxon>Lepidoptera</taxon>
        <taxon>Glossata</taxon>
        <taxon>Ditrysia</taxon>
        <taxon>Papilionoidea</taxon>
        <taxon>Papilionidae</taxon>
        <taxon>Parnassiinae</taxon>
        <taxon>Parnassini</taxon>
        <taxon>Parnassius</taxon>
        <taxon>Parnassius</taxon>
    </lineage>
</organism>